<evidence type="ECO:0000313" key="1">
    <source>
        <dbReference type="EnsemblMetazoa" id="OVOC7194.1"/>
    </source>
</evidence>
<dbReference type="EMBL" id="CMVM020000190">
    <property type="status" value="NOT_ANNOTATED_CDS"/>
    <property type="molecule type" value="Genomic_DNA"/>
</dbReference>
<reference evidence="2" key="1">
    <citation type="submission" date="2013-10" db="EMBL/GenBank/DDBJ databases">
        <title>Genome sequencing of Onchocerca volvulus.</title>
        <authorList>
            <person name="Cotton J."/>
            <person name="Tsai J."/>
            <person name="Stanley E."/>
            <person name="Tracey A."/>
            <person name="Holroyd N."/>
            <person name="Lustigman S."/>
            <person name="Berriman M."/>
        </authorList>
    </citation>
    <scope>NUCLEOTIDE SEQUENCE</scope>
</reference>
<reference evidence="1" key="2">
    <citation type="submission" date="2022-06" db="UniProtKB">
        <authorList>
            <consortium name="EnsemblMetazoa"/>
        </authorList>
    </citation>
    <scope>IDENTIFICATION</scope>
</reference>
<accession>A0A8R1TXW7</accession>
<evidence type="ECO:0000313" key="2">
    <source>
        <dbReference type="Proteomes" id="UP000024404"/>
    </source>
</evidence>
<organism evidence="1 2">
    <name type="scientific">Onchocerca volvulus</name>
    <dbReference type="NCBI Taxonomy" id="6282"/>
    <lineage>
        <taxon>Eukaryota</taxon>
        <taxon>Metazoa</taxon>
        <taxon>Ecdysozoa</taxon>
        <taxon>Nematoda</taxon>
        <taxon>Chromadorea</taxon>
        <taxon>Rhabditida</taxon>
        <taxon>Spirurina</taxon>
        <taxon>Spiruromorpha</taxon>
        <taxon>Filarioidea</taxon>
        <taxon>Onchocercidae</taxon>
        <taxon>Onchocerca</taxon>
    </lineage>
</organism>
<sequence>MAIHQSLKYWASTIWMAAEVHILSGGEESVEEEEKKRMKRKEDNKAKLDYTCLASTNEPTVTLSNCNYGIKSSYHNTVTTFTKKL</sequence>
<dbReference type="AlphaFoldDB" id="A0A8R1TXW7"/>
<protein>
    <submittedName>
        <fullName evidence="1">Uncharacterized protein</fullName>
    </submittedName>
</protein>
<name>A0A8R1TXW7_ONCVO</name>
<dbReference type="EnsemblMetazoa" id="OVOC7194.1">
    <property type="protein sequence ID" value="OVOC7194.1"/>
    <property type="gene ID" value="WBGene00244003"/>
</dbReference>
<keyword evidence="2" id="KW-1185">Reference proteome</keyword>
<proteinExistence type="predicted"/>
<dbReference type="Proteomes" id="UP000024404">
    <property type="component" value="Unassembled WGS sequence"/>
</dbReference>